<sequence length="273" mass="31095">MAIADTDNPDYQRAYKTGYRLALAGKGHAQMPHDIRHDGRMREYFVEGWQAAQDDMVRQQELLNKPDWRYRIAWLIIMVLGGLATAGVMLKQAHEQNPQVAAEPETPVPSSAIAQTHSETITLLSDEQRRDISDQQRLYAQQEARKTPLAPLTANLEVEIAQPRLVADTENIPLDLQTDSANSIALLPKYLRKLAFHTQVRLNSAGTLFLVWRYNGLEIQKQSYELSAGEHSLTSTQLMSSSRQGRWHIEVLDGQQRVFQRMTFDYGQNNESH</sequence>
<dbReference type="AlphaFoldDB" id="A0A7D4NPB3"/>
<dbReference type="KEGG" id="txa:HQN79_01560"/>
<dbReference type="InterPro" id="IPR022606">
    <property type="entry name" value="DUF2914"/>
</dbReference>
<name>A0A7D4NPB3_9GAMM</name>
<keyword evidence="1" id="KW-1133">Transmembrane helix</keyword>
<evidence type="ECO:0000259" key="2">
    <source>
        <dbReference type="Pfam" id="PF11141"/>
    </source>
</evidence>
<dbReference type="RefSeq" id="WP_173283947.1">
    <property type="nucleotide sequence ID" value="NZ_CP054020.1"/>
</dbReference>
<keyword evidence="4" id="KW-1185">Reference proteome</keyword>
<feature type="transmembrane region" description="Helical" evidence="1">
    <location>
        <begin position="72"/>
        <end position="90"/>
    </location>
</feature>
<reference evidence="3 4" key="1">
    <citation type="submission" date="2020-05" db="EMBL/GenBank/DDBJ databases">
        <title>Thiomicrorhabdus sediminis sp.nov. and Thiomicrorhabdus xiamenensis sp.nov., novel sulfur-oxidizing bacteria isolated from coastal sediment.</title>
        <authorList>
            <person name="Liu X."/>
        </authorList>
    </citation>
    <scope>NUCLEOTIDE SEQUENCE [LARGE SCALE GENOMIC DNA]</scope>
    <source>
        <strain evidence="3 4">G2</strain>
    </source>
</reference>
<keyword evidence="1" id="KW-0472">Membrane</keyword>
<dbReference type="InterPro" id="IPR023200">
    <property type="entry name" value="RMF_sf"/>
</dbReference>
<dbReference type="Proteomes" id="UP000504724">
    <property type="component" value="Chromosome"/>
</dbReference>
<dbReference type="Pfam" id="PF11141">
    <property type="entry name" value="DUF2914"/>
    <property type="match status" value="1"/>
</dbReference>
<organism evidence="3 4">
    <name type="scientific">Thiomicrorhabdus xiamenensis</name>
    <dbReference type="NCBI Taxonomy" id="2739063"/>
    <lineage>
        <taxon>Bacteria</taxon>
        <taxon>Pseudomonadati</taxon>
        <taxon>Pseudomonadota</taxon>
        <taxon>Gammaproteobacteria</taxon>
        <taxon>Thiotrichales</taxon>
        <taxon>Piscirickettsiaceae</taxon>
        <taxon>Thiomicrorhabdus</taxon>
    </lineage>
</organism>
<dbReference type="Gene3D" id="1.10.10.620">
    <property type="entry name" value="ribosome modulation factor like domain"/>
    <property type="match status" value="1"/>
</dbReference>
<feature type="domain" description="DUF2914" evidence="2">
    <location>
        <begin position="207"/>
        <end position="265"/>
    </location>
</feature>
<evidence type="ECO:0000313" key="3">
    <source>
        <dbReference type="EMBL" id="QKI88351.1"/>
    </source>
</evidence>
<protein>
    <submittedName>
        <fullName evidence="3">DUF2914 domain-containing protein</fullName>
    </submittedName>
</protein>
<accession>A0A7D4NPB3</accession>
<proteinExistence type="predicted"/>
<gene>
    <name evidence="3" type="ORF">HQN79_01560</name>
</gene>
<evidence type="ECO:0000256" key="1">
    <source>
        <dbReference type="SAM" id="Phobius"/>
    </source>
</evidence>
<keyword evidence="1" id="KW-0812">Transmembrane</keyword>
<dbReference type="EMBL" id="CP054020">
    <property type="protein sequence ID" value="QKI88351.1"/>
    <property type="molecule type" value="Genomic_DNA"/>
</dbReference>
<evidence type="ECO:0000313" key="4">
    <source>
        <dbReference type="Proteomes" id="UP000504724"/>
    </source>
</evidence>